<proteinExistence type="predicted"/>
<sequence>MKDKKYSNYRLIWCILFGILLILMYNIGAPYKLFINGLLFIMIFIDITLLFIKFFLKNK</sequence>
<keyword evidence="1" id="KW-0812">Transmembrane</keyword>
<protein>
    <submittedName>
        <fullName evidence="2">Uncharacterized protein</fullName>
    </submittedName>
</protein>
<gene>
    <name evidence="2" type="ordered locus">Metok_0475</name>
</gene>
<evidence type="ECO:0000313" key="3">
    <source>
        <dbReference type="Proteomes" id="UP000009296"/>
    </source>
</evidence>
<accession>F8AL21</accession>
<keyword evidence="1" id="KW-1133">Transmembrane helix</keyword>
<dbReference type="KEGG" id="mok:Metok_0475"/>
<dbReference type="HOGENOM" id="CLU_2985734_0_0_2"/>
<keyword evidence="3" id="KW-1185">Reference proteome</keyword>
<dbReference type="EMBL" id="CP002792">
    <property type="protein sequence ID" value="AEH06457.1"/>
    <property type="molecule type" value="Genomic_DNA"/>
</dbReference>
<reference evidence="2" key="1">
    <citation type="submission" date="2011-05" db="EMBL/GenBank/DDBJ databases">
        <title>Complete sequence of chromosome of Methanothermococcus okinawensis IH1.</title>
        <authorList>
            <consortium name="US DOE Joint Genome Institute"/>
            <person name="Lucas S."/>
            <person name="Han J."/>
            <person name="Lapidus A."/>
            <person name="Cheng J.-F."/>
            <person name="Goodwin L."/>
            <person name="Pitluck S."/>
            <person name="Peters L."/>
            <person name="Mikhailova N."/>
            <person name="Held B."/>
            <person name="Han C."/>
            <person name="Tapia R."/>
            <person name="Land M."/>
            <person name="Hauser L."/>
            <person name="Kyrpides N."/>
            <person name="Ivanova N."/>
            <person name="Pagani I."/>
            <person name="Sieprawska-Lupa M."/>
            <person name="Takai K."/>
            <person name="Miyazaki J."/>
            <person name="Whitman W."/>
            <person name="Woyke T."/>
        </authorList>
    </citation>
    <scope>NUCLEOTIDE SEQUENCE</scope>
    <source>
        <strain evidence="2">IH1</strain>
    </source>
</reference>
<dbReference type="eggNOG" id="arCOG10810">
    <property type="taxonomic scope" value="Archaea"/>
</dbReference>
<keyword evidence="1" id="KW-0472">Membrane</keyword>
<evidence type="ECO:0000256" key="1">
    <source>
        <dbReference type="SAM" id="Phobius"/>
    </source>
</evidence>
<evidence type="ECO:0000313" key="2">
    <source>
        <dbReference type="EMBL" id="AEH06457.1"/>
    </source>
</evidence>
<dbReference type="AlphaFoldDB" id="F8AL21"/>
<feature type="transmembrane region" description="Helical" evidence="1">
    <location>
        <begin position="33"/>
        <end position="56"/>
    </location>
</feature>
<organism evidence="2 3">
    <name type="scientific">Methanothermococcus okinawensis (strain DSM 14208 / JCM 11175 / IH1)</name>
    <dbReference type="NCBI Taxonomy" id="647113"/>
    <lineage>
        <taxon>Archaea</taxon>
        <taxon>Methanobacteriati</taxon>
        <taxon>Methanobacteriota</taxon>
        <taxon>Methanomada group</taxon>
        <taxon>Methanococci</taxon>
        <taxon>Methanococcales</taxon>
        <taxon>Methanococcaceae</taxon>
        <taxon>Methanothermococcus</taxon>
    </lineage>
</organism>
<feature type="transmembrane region" description="Helical" evidence="1">
    <location>
        <begin position="9"/>
        <end position="27"/>
    </location>
</feature>
<name>F8AL21_METOI</name>
<dbReference type="Proteomes" id="UP000009296">
    <property type="component" value="Chromosome"/>
</dbReference>